<dbReference type="AlphaFoldDB" id="A0A363NXA8"/>
<dbReference type="EMBL" id="QCXX01000001">
    <property type="protein sequence ID" value="PUV25429.1"/>
    <property type="molecule type" value="Genomic_DNA"/>
</dbReference>
<organism evidence="1 2">
    <name type="scientific">Sphingobacterium athyrii</name>
    <dbReference type="NCBI Taxonomy" id="2152717"/>
    <lineage>
        <taxon>Bacteria</taxon>
        <taxon>Pseudomonadati</taxon>
        <taxon>Bacteroidota</taxon>
        <taxon>Sphingobacteriia</taxon>
        <taxon>Sphingobacteriales</taxon>
        <taxon>Sphingobacteriaceae</taxon>
        <taxon>Sphingobacterium</taxon>
    </lineage>
</organism>
<comment type="caution">
    <text evidence="1">The sequence shown here is derived from an EMBL/GenBank/DDBJ whole genome shotgun (WGS) entry which is preliminary data.</text>
</comment>
<dbReference type="Proteomes" id="UP000250831">
    <property type="component" value="Unassembled WGS sequence"/>
</dbReference>
<keyword evidence="2" id="KW-1185">Reference proteome</keyword>
<reference evidence="1 2" key="1">
    <citation type="submission" date="2018-04" db="EMBL/GenBank/DDBJ databases">
        <title>Sphingobacterium sp. M46 Genome.</title>
        <authorList>
            <person name="Cheng J."/>
            <person name="Li Y."/>
        </authorList>
    </citation>
    <scope>NUCLEOTIDE SEQUENCE [LARGE SCALE GENOMIC DNA]</scope>
    <source>
        <strain evidence="1 2">M46</strain>
    </source>
</reference>
<accession>A0A363NXA8</accession>
<gene>
    <name evidence="1" type="ORF">DCO56_00045</name>
</gene>
<evidence type="ECO:0000313" key="1">
    <source>
        <dbReference type="EMBL" id="PUV25429.1"/>
    </source>
</evidence>
<sequence length="217" mass="24401">MDTTEFNHLPDELKEKIIKSRQAFLQAREISDKISGSFHICNLSVSATADHAISISGTTDNEDEKIAIQNFVLQMENVSSVFNGIEVLPNPPTALSLVANGKEFFVTTLVELKTVVAQFHETEFVEYTLSGHDETTIILLRNSTHSFAIYFRFNGDAGCTTHNSKGTTIEMKDFILINGQRDEYPTALLVDNKDGLEILQFYLLTGEMYPGIEWREE</sequence>
<dbReference type="OrthoDB" id="790188at2"/>
<protein>
    <submittedName>
        <fullName evidence="1">Uncharacterized protein</fullName>
    </submittedName>
</protein>
<evidence type="ECO:0000313" key="2">
    <source>
        <dbReference type="Proteomes" id="UP000250831"/>
    </source>
</evidence>
<dbReference type="RefSeq" id="WP_108631754.1">
    <property type="nucleotide sequence ID" value="NZ_QCXX01000001.1"/>
</dbReference>
<name>A0A363NXA8_9SPHI</name>
<proteinExistence type="predicted"/>